<accession>A0ABP9QJP4</accession>
<keyword evidence="3" id="KW-1185">Reference proteome</keyword>
<dbReference type="InterPro" id="IPR029068">
    <property type="entry name" value="Glyas_Bleomycin-R_OHBP_Dase"/>
</dbReference>
<proteinExistence type="predicted"/>
<dbReference type="InterPro" id="IPR037523">
    <property type="entry name" value="VOC_core"/>
</dbReference>
<gene>
    <name evidence="2" type="ORF">GCM10023321_49310</name>
</gene>
<sequence length="313" mass="34101">MALHGLTSITLGVPDVEAVSGYYEAFGLEPTHTDDEGTKRVFATADGGDQLTLVPVPRRRLLKIAIGADDPDDIGRIAANLSALDVEFDQAEGRLRVQDPNSALNVTIAVAPRIVQTAAKQEPYNGPGRPDRANRRAPGIEREGAVRPRRLGHVVVGSLDQEASQRFFTQGLGFKVTDHAPGLASFLRCSTDHHNLLVQQAPVNFLHHTAWEVNDVDEVGRGATAMLEGHPERHVWGLGRHHIGSNFFWYLKDPAGNFSEYYSDLDCIVEDALWDPAVVEGARGIYNWGPPIPPSFIQPEDLAALMTDAHSAG</sequence>
<dbReference type="EMBL" id="BAABJP010000029">
    <property type="protein sequence ID" value="GAA5163035.1"/>
    <property type="molecule type" value="Genomic_DNA"/>
</dbReference>
<dbReference type="Proteomes" id="UP001428817">
    <property type="component" value="Unassembled WGS sequence"/>
</dbReference>
<reference evidence="3" key="1">
    <citation type="journal article" date="2019" name="Int. J. Syst. Evol. Microbiol.">
        <title>The Global Catalogue of Microorganisms (GCM) 10K type strain sequencing project: providing services to taxonomists for standard genome sequencing and annotation.</title>
        <authorList>
            <consortium name="The Broad Institute Genomics Platform"/>
            <consortium name="The Broad Institute Genome Sequencing Center for Infectious Disease"/>
            <person name="Wu L."/>
            <person name="Ma J."/>
        </authorList>
    </citation>
    <scope>NUCLEOTIDE SEQUENCE [LARGE SCALE GENOMIC DNA]</scope>
    <source>
        <strain evidence="3">JCM 18303</strain>
    </source>
</reference>
<comment type="caution">
    <text evidence="2">The sequence shown here is derived from an EMBL/GenBank/DDBJ whole genome shotgun (WGS) entry which is preliminary data.</text>
</comment>
<name>A0ABP9QJP4_9PSEU</name>
<organism evidence="2 3">
    <name type="scientific">Pseudonocardia eucalypti</name>
    <dbReference type="NCBI Taxonomy" id="648755"/>
    <lineage>
        <taxon>Bacteria</taxon>
        <taxon>Bacillati</taxon>
        <taxon>Actinomycetota</taxon>
        <taxon>Actinomycetes</taxon>
        <taxon>Pseudonocardiales</taxon>
        <taxon>Pseudonocardiaceae</taxon>
        <taxon>Pseudonocardia</taxon>
    </lineage>
</organism>
<dbReference type="RefSeq" id="WP_185060866.1">
    <property type="nucleotide sequence ID" value="NZ_BAABJP010000029.1"/>
</dbReference>
<dbReference type="InterPro" id="IPR004360">
    <property type="entry name" value="Glyas_Fos-R_dOase_dom"/>
</dbReference>
<dbReference type="PROSITE" id="PS51819">
    <property type="entry name" value="VOC"/>
    <property type="match status" value="1"/>
</dbReference>
<dbReference type="Pfam" id="PF00903">
    <property type="entry name" value="Glyoxalase"/>
    <property type="match status" value="1"/>
</dbReference>
<protein>
    <submittedName>
        <fullName evidence="2">VOC family protein</fullName>
    </submittedName>
</protein>
<feature type="domain" description="VOC" evidence="1">
    <location>
        <begin position="150"/>
        <end position="264"/>
    </location>
</feature>
<dbReference type="Gene3D" id="3.10.180.10">
    <property type="entry name" value="2,3-Dihydroxybiphenyl 1,2-Dioxygenase, domain 1"/>
    <property type="match status" value="2"/>
</dbReference>
<evidence type="ECO:0000259" key="1">
    <source>
        <dbReference type="PROSITE" id="PS51819"/>
    </source>
</evidence>
<evidence type="ECO:0000313" key="2">
    <source>
        <dbReference type="EMBL" id="GAA5163035.1"/>
    </source>
</evidence>
<dbReference type="SUPFAM" id="SSF54593">
    <property type="entry name" value="Glyoxalase/Bleomycin resistance protein/Dihydroxybiphenyl dioxygenase"/>
    <property type="match status" value="2"/>
</dbReference>
<evidence type="ECO:0000313" key="3">
    <source>
        <dbReference type="Proteomes" id="UP001428817"/>
    </source>
</evidence>